<dbReference type="InParanoid" id="A0A401GZ87"/>
<name>A0A401GZ87_9APHY</name>
<dbReference type="RefSeq" id="XP_027618387.1">
    <property type="nucleotide sequence ID" value="XM_027762586.1"/>
</dbReference>
<evidence type="ECO:0000313" key="3">
    <source>
        <dbReference type="Proteomes" id="UP000287166"/>
    </source>
</evidence>
<dbReference type="EMBL" id="BFAD01000011">
    <property type="protein sequence ID" value="GBE87474.1"/>
    <property type="molecule type" value="Genomic_DNA"/>
</dbReference>
<feature type="region of interest" description="Disordered" evidence="1">
    <location>
        <begin position="54"/>
        <end position="77"/>
    </location>
</feature>
<dbReference type="AlphaFoldDB" id="A0A401GZ87"/>
<feature type="region of interest" description="Disordered" evidence="1">
    <location>
        <begin position="1"/>
        <end position="22"/>
    </location>
</feature>
<comment type="caution">
    <text evidence="2">The sequence shown here is derived from an EMBL/GenBank/DDBJ whole genome shotgun (WGS) entry which is preliminary data.</text>
</comment>
<protein>
    <submittedName>
        <fullName evidence="2">Uncharacterized protein</fullName>
    </submittedName>
</protein>
<organism evidence="2 3">
    <name type="scientific">Sparassis crispa</name>
    <dbReference type="NCBI Taxonomy" id="139825"/>
    <lineage>
        <taxon>Eukaryota</taxon>
        <taxon>Fungi</taxon>
        <taxon>Dikarya</taxon>
        <taxon>Basidiomycota</taxon>
        <taxon>Agaricomycotina</taxon>
        <taxon>Agaricomycetes</taxon>
        <taxon>Polyporales</taxon>
        <taxon>Sparassidaceae</taxon>
        <taxon>Sparassis</taxon>
    </lineage>
</organism>
<gene>
    <name evidence="2" type="ORF">SCP_1101500</name>
</gene>
<keyword evidence="3" id="KW-1185">Reference proteome</keyword>
<proteinExistence type="predicted"/>
<reference evidence="2 3" key="1">
    <citation type="journal article" date="2018" name="Sci. Rep.">
        <title>Genome sequence of the cauliflower mushroom Sparassis crispa (Hanabiratake) and its association with beneficial usage.</title>
        <authorList>
            <person name="Kiyama R."/>
            <person name="Furutani Y."/>
            <person name="Kawaguchi K."/>
            <person name="Nakanishi T."/>
        </authorList>
    </citation>
    <scope>NUCLEOTIDE SEQUENCE [LARGE SCALE GENOMIC DNA]</scope>
</reference>
<evidence type="ECO:0000256" key="1">
    <source>
        <dbReference type="SAM" id="MobiDB-lite"/>
    </source>
</evidence>
<dbReference type="Proteomes" id="UP000287166">
    <property type="component" value="Unassembled WGS sequence"/>
</dbReference>
<evidence type="ECO:0000313" key="2">
    <source>
        <dbReference type="EMBL" id="GBE87474.1"/>
    </source>
</evidence>
<dbReference type="GeneID" id="38784391"/>
<accession>A0A401GZ87</accession>
<sequence length="77" mass="8419">MDYSETGMGEQPTPISPGNNIHHYPCNKPGCSRWKIQQPQSALSSFAQHNYRLPSAASTDVDTTAPARRGDLTFGQV</sequence>